<keyword evidence="2" id="KW-1185">Reference proteome</keyword>
<evidence type="ECO:0000313" key="1">
    <source>
        <dbReference type="EMBL" id="GAA4705487.1"/>
    </source>
</evidence>
<proteinExistence type="predicted"/>
<accession>A0ABP8XG50</accession>
<organism evidence="1 2">
    <name type="scientific">Nocardioides conyzicola</name>
    <dbReference type="NCBI Taxonomy" id="1651781"/>
    <lineage>
        <taxon>Bacteria</taxon>
        <taxon>Bacillati</taxon>
        <taxon>Actinomycetota</taxon>
        <taxon>Actinomycetes</taxon>
        <taxon>Propionibacteriales</taxon>
        <taxon>Nocardioidaceae</taxon>
        <taxon>Nocardioides</taxon>
    </lineage>
</organism>
<sequence>MDNGIVVALVGVGGTLGGVGLTQATHRWNSTRDFAQQQSASRVEQLEALFVELVSTTDALRRALRAMWTSREVGDNGEIRGTDGESFRAAQDLQERVLGLISHTMVLGVGIVGGLAEQQLYTIPKRFVPMLKDPESTNEDWLRFERRWIDWGSLMLSHTWECLVDEGAPPTRRRSPEIDRAKVARRLEIADNYSGSMFGHVANAEC</sequence>
<reference evidence="2" key="1">
    <citation type="journal article" date="2019" name="Int. J. Syst. Evol. Microbiol.">
        <title>The Global Catalogue of Microorganisms (GCM) 10K type strain sequencing project: providing services to taxonomists for standard genome sequencing and annotation.</title>
        <authorList>
            <consortium name="The Broad Institute Genomics Platform"/>
            <consortium name="The Broad Institute Genome Sequencing Center for Infectious Disease"/>
            <person name="Wu L."/>
            <person name="Ma J."/>
        </authorList>
    </citation>
    <scope>NUCLEOTIDE SEQUENCE [LARGE SCALE GENOMIC DNA]</scope>
    <source>
        <strain evidence="2">JCM 18531</strain>
    </source>
</reference>
<name>A0ABP8XG50_9ACTN</name>
<dbReference type="EMBL" id="BAABKM010000002">
    <property type="protein sequence ID" value="GAA4705487.1"/>
    <property type="molecule type" value="Genomic_DNA"/>
</dbReference>
<gene>
    <name evidence="1" type="ORF">GCM10023349_24120</name>
</gene>
<dbReference type="Proteomes" id="UP001499974">
    <property type="component" value="Unassembled WGS sequence"/>
</dbReference>
<protein>
    <submittedName>
        <fullName evidence="1">Uncharacterized protein</fullName>
    </submittedName>
</protein>
<comment type="caution">
    <text evidence="1">The sequence shown here is derived from an EMBL/GenBank/DDBJ whole genome shotgun (WGS) entry which is preliminary data.</text>
</comment>
<evidence type="ECO:0000313" key="2">
    <source>
        <dbReference type="Proteomes" id="UP001499974"/>
    </source>
</evidence>